<feature type="coiled-coil region" evidence="1">
    <location>
        <begin position="64"/>
        <end position="91"/>
    </location>
</feature>
<evidence type="ECO:0008006" key="5">
    <source>
        <dbReference type="Google" id="ProtNLM"/>
    </source>
</evidence>
<proteinExistence type="predicted"/>
<accession>A0A8T1VPA6</accession>
<keyword evidence="4" id="KW-1185">Reference proteome</keyword>
<name>A0A8T1VPA6_9STRA</name>
<evidence type="ECO:0000256" key="1">
    <source>
        <dbReference type="SAM" id="Coils"/>
    </source>
</evidence>
<protein>
    <recommendedName>
        <fullName evidence="5">BZIP domain-containing protein</fullName>
    </recommendedName>
</protein>
<evidence type="ECO:0000313" key="3">
    <source>
        <dbReference type="EMBL" id="KAG7383162.1"/>
    </source>
</evidence>
<comment type="caution">
    <text evidence="3">The sequence shown here is derived from an EMBL/GenBank/DDBJ whole genome shotgun (WGS) entry which is preliminary data.</text>
</comment>
<sequence length="298" mass="33502">MWSTPYQAPTHPLPTAQTVVPTASAAVSGGTSTDPSKPKPKRKRIRIKTERRRQQCRTNQARYRQKQTERAKTLEMSVKQLKQEIPLLETQRSRLLSIAKPSAVDIADEYFRLFSHGVRDSQHSTGMSSGPQQWLQDSETQHQLDFLRSSMAADVALGDLRGVEELVDQWRRYSTFFKELYFERESMIETSAQSVLAVATLTVTVSEATFQDVFPHLSDEGQDGRAAALRSRLLGQRLFLPCSVSFEMDETCHSVERIDMSVDFLMPLAHGLGSMEDASFVLAEAYITPDGIIGNSKE</sequence>
<feature type="region of interest" description="Disordered" evidence="2">
    <location>
        <begin position="1"/>
        <end position="44"/>
    </location>
</feature>
<dbReference type="AlphaFoldDB" id="A0A8T1VPA6"/>
<reference evidence="3" key="1">
    <citation type="submission" date="2021-02" db="EMBL/GenBank/DDBJ databases">
        <authorList>
            <person name="Palmer J.M."/>
        </authorList>
    </citation>
    <scope>NUCLEOTIDE SEQUENCE</scope>
    <source>
        <strain evidence="3">SCRP23</strain>
    </source>
</reference>
<gene>
    <name evidence="3" type="ORF">PHYBOEH_010075</name>
</gene>
<evidence type="ECO:0000256" key="2">
    <source>
        <dbReference type="SAM" id="MobiDB-lite"/>
    </source>
</evidence>
<keyword evidence="1" id="KW-0175">Coiled coil</keyword>
<dbReference type="OrthoDB" id="73869at2759"/>
<organism evidence="3 4">
    <name type="scientific">Phytophthora boehmeriae</name>
    <dbReference type="NCBI Taxonomy" id="109152"/>
    <lineage>
        <taxon>Eukaryota</taxon>
        <taxon>Sar</taxon>
        <taxon>Stramenopiles</taxon>
        <taxon>Oomycota</taxon>
        <taxon>Peronosporomycetes</taxon>
        <taxon>Peronosporales</taxon>
        <taxon>Peronosporaceae</taxon>
        <taxon>Phytophthora</taxon>
    </lineage>
</organism>
<dbReference type="Proteomes" id="UP000693981">
    <property type="component" value="Unassembled WGS sequence"/>
</dbReference>
<dbReference type="EMBL" id="JAGDFL010000670">
    <property type="protein sequence ID" value="KAG7383162.1"/>
    <property type="molecule type" value="Genomic_DNA"/>
</dbReference>
<evidence type="ECO:0000313" key="4">
    <source>
        <dbReference type="Proteomes" id="UP000693981"/>
    </source>
</evidence>
<dbReference type="CDD" id="cd14686">
    <property type="entry name" value="bZIP"/>
    <property type="match status" value="1"/>
</dbReference>